<dbReference type="InterPro" id="IPR004009">
    <property type="entry name" value="SH3_Myosin"/>
</dbReference>
<dbReference type="AlphaFoldDB" id="A0A8S3EC85"/>
<evidence type="ECO:0000256" key="7">
    <source>
        <dbReference type="ARBA" id="ARBA00023175"/>
    </source>
</evidence>
<dbReference type="GO" id="GO:0005516">
    <property type="term" value="F:calmodulin binding"/>
    <property type="evidence" value="ECO:0007669"/>
    <property type="project" value="UniProtKB-KW"/>
</dbReference>
<dbReference type="Proteomes" id="UP000681967">
    <property type="component" value="Unassembled WGS sequence"/>
</dbReference>
<keyword evidence="6 9" id="KW-0518">Myosin</keyword>
<keyword evidence="2" id="KW-0547">Nucleotide-binding</keyword>
<evidence type="ECO:0000313" key="12">
    <source>
        <dbReference type="EMBL" id="CAF5062994.1"/>
    </source>
</evidence>
<dbReference type="Pfam" id="PF02736">
    <property type="entry name" value="Myosin_N"/>
    <property type="match status" value="1"/>
</dbReference>
<dbReference type="FunFam" id="2.30.30.360:FF:000001">
    <property type="entry name" value="Myosin heavy chain"/>
    <property type="match status" value="1"/>
</dbReference>
<dbReference type="FunFam" id="3.40.850.10:FF:000101">
    <property type="entry name" value="Slow myosin heavy chain 2"/>
    <property type="match status" value="1"/>
</dbReference>
<sequence length="188" mass="21353">MTSTYDHNDPDVVEAMKFLVLPPEEKIKLQAQPFDGKKACWAPDPKESYVSGEIVGTKGDDVTIKTANGATVTVKKDNVQQMNPPKYSCTDDMADLTYLNDGSVLANLRDRYARWLIYTYSGLFCVVINPYKRLPIYTMKVVMMYRGKKRTEVAPHLYAIADNAYSNMLRGEYHTVNNHVDRESNCSH</sequence>
<dbReference type="SUPFAM" id="SSF52540">
    <property type="entry name" value="P-loop containing nucleoside triphosphate hydrolases"/>
    <property type="match status" value="1"/>
</dbReference>
<dbReference type="InterPro" id="IPR001609">
    <property type="entry name" value="Myosin_head_motor_dom-like"/>
</dbReference>
<name>A0A8S3EC85_9BILA</name>
<keyword evidence="7" id="KW-0505">Motor protein</keyword>
<keyword evidence="4" id="KW-0112">Calmodulin-binding</keyword>
<evidence type="ECO:0000256" key="6">
    <source>
        <dbReference type="ARBA" id="ARBA00023123"/>
    </source>
</evidence>
<reference evidence="12" key="1">
    <citation type="submission" date="2021-02" db="EMBL/GenBank/DDBJ databases">
        <authorList>
            <person name="Nowell W R."/>
        </authorList>
    </citation>
    <scope>NUCLEOTIDE SEQUENCE</scope>
</reference>
<dbReference type="Gene3D" id="2.30.30.360">
    <property type="entry name" value="Myosin S1 fragment, N-terminal"/>
    <property type="match status" value="1"/>
</dbReference>
<accession>A0A8S3EC85</accession>
<dbReference type="EMBL" id="CAJOBH010228807">
    <property type="protein sequence ID" value="CAF5062994.1"/>
    <property type="molecule type" value="Genomic_DNA"/>
</dbReference>
<dbReference type="PANTHER" id="PTHR13140">
    <property type="entry name" value="MYOSIN"/>
    <property type="match status" value="1"/>
</dbReference>
<evidence type="ECO:0000256" key="4">
    <source>
        <dbReference type="ARBA" id="ARBA00022860"/>
    </source>
</evidence>
<organism evidence="12 13">
    <name type="scientific">Rotaria magnacalcarata</name>
    <dbReference type="NCBI Taxonomy" id="392030"/>
    <lineage>
        <taxon>Eukaryota</taxon>
        <taxon>Metazoa</taxon>
        <taxon>Spiralia</taxon>
        <taxon>Gnathifera</taxon>
        <taxon>Rotifera</taxon>
        <taxon>Eurotatoria</taxon>
        <taxon>Bdelloidea</taxon>
        <taxon>Philodinida</taxon>
        <taxon>Philodinidae</taxon>
        <taxon>Rotaria</taxon>
    </lineage>
</organism>
<evidence type="ECO:0000256" key="9">
    <source>
        <dbReference type="PROSITE-ProRule" id="PRU00782"/>
    </source>
</evidence>
<proteinExistence type="inferred from homology"/>
<dbReference type="GO" id="GO:0007015">
    <property type="term" value="P:actin filament organization"/>
    <property type="evidence" value="ECO:0007669"/>
    <property type="project" value="TreeGrafter"/>
</dbReference>
<feature type="domain" description="Myosin N-terminal SH3-like" evidence="11">
    <location>
        <begin position="35"/>
        <end position="84"/>
    </location>
</feature>
<evidence type="ECO:0000259" key="11">
    <source>
        <dbReference type="PROSITE" id="PS51844"/>
    </source>
</evidence>
<evidence type="ECO:0000256" key="8">
    <source>
        <dbReference type="ARBA" id="ARBA00023203"/>
    </source>
</evidence>
<keyword evidence="8 9" id="KW-0009">Actin-binding</keyword>
<dbReference type="GO" id="GO:0016020">
    <property type="term" value="C:membrane"/>
    <property type="evidence" value="ECO:0007669"/>
    <property type="project" value="TreeGrafter"/>
</dbReference>
<comment type="similarity">
    <text evidence="1 9">Belongs to the TRAFAC class myosin-kinesin ATPase superfamily. Myosin family.</text>
</comment>
<dbReference type="PROSITE" id="PS51844">
    <property type="entry name" value="SH3_LIKE"/>
    <property type="match status" value="1"/>
</dbReference>
<protein>
    <submittedName>
        <fullName evidence="12">Uncharacterized protein</fullName>
    </submittedName>
</protein>
<dbReference type="Pfam" id="PF00063">
    <property type="entry name" value="Myosin_head"/>
    <property type="match status" value="1"/>
</dbReference>
<dbReference type="Gene3D" id="3.40.850.10">
    <property type="entry name" value="Kinesin motor domain"/>
    <property type="match status" value="1"/>
</dbReference>
<evidence type="ECO:0000313" key="13">
    <source>
        <dbReference type="Proteomes" id="UP000681967"/>
    </source>
</evidence>
<dbReference type="GO" id="GO:0005737">
    <property type="term" value="C:cytoplasm"/>
    <property type="evidence" value="ECO:0007669"/>
    <property type="project" value="TreeGrafter"/>
</dbReference>
<evidence type="ECO:0000256" key="2">
    <source>
        <dbReference type="ARBA" id="ARBA00022741"/>
    </source>
</evidence>
<evidence type="ECO:0000256" key="5">
    <source>
        <dbReference type="ARBA" id="ARBA00023054"/>
    </source>
</evidence>
<dbReference type="InterPro" id="IPR036961">
    <property type="entry name" value="Kinesin_motor_dom_sf"/>
</dbReference>
<feature type="domain" description="Myosin motor" evidence="10">
    <location>
        <begin position="88"/>
        <end position="188"/>
    </location>
</feature>
<keyword evidence="3" id="KW-0067">ATP-binding</keyword>
<keyword evidence="5" id="KW-0175">Coiled coil</keyword>
<evidence type="ECO:0000259" key="10">
    <source>
        <dbReference type="PROSITE" id="PS51456"/>
    </source>
</evidence>
<dbReference type="PROSITE" id="PS51456">
    <property type="entry name" value="MYOSIN_MOTOR"/>
    <property type="match status" value="1"/>
</dbReference>
<dbReference type="GO" id="GO:0051015">
    <property type="term" value="F:actin filament binding"/>
    <property type="evidence" value="ECO:0007669"/>
    <property type="project" value="InterPro"/>
</dbReference>
<dbReference type="InterPro" id="IPR008989">
    <property type="entry name" value="Myosin_S1_N"/>
</dbReference>
<comment type="caution">
    <text evidence="9">Lacks conserved residue(s) required for the propagation of feature annotation.</text>
</comment>
<evidence type="ECO:0000256" key="1">
    <source>
        <dbReference type="ARBA" id="ARBA00008314"/>
    </source>
</evidence>
<dbReference type="GO" id="GO:0000146">
    <property type="term" value="F:microfilament motor activity"/>
    <property type="evidence" value="ECO:0007669"/>
    <property type="project" value="TreeGrafter"/>
</dbReference>
<gene>
    <name evidence="12" type="ORF">BYL167_LOCUS59530</name>
</gene>
<dbReference type="GO" id="GO:0016459">
    <property type="term" value="C:myosin complex"/>
    <property type="evidence" value="ECO:0007669"/>
    <property type="project" value="UniProtKB-KW"/>
</dbReference>
<comment type="caution">
    <text evidence="12">The sequence shown here is derived from an EMBL/GenBank/DDBJ whole genome shotgun (WGS) entry which is preliminary data.</text>
</comment>
<dbReference type="GO" id="GO:0005524">
    <property type="term" value="F:ATP binding"/>
    <property type="evidence" value="ECO:0007669"/>
    <property type="project" value="UniProtKB-KW"/>
</dbReference>
<dbReference type="PANTHER" id="PTHR13140:SF857">
    <property type="entry name" value="MYOSIN-11"/>
    <property type="match status" value="1"/>
</dbReference>
<dbReference type="InterPro" id="IPR027417">
    <property type="entry name" value="P-loop_NTPase"/>
</dbReference>
<evidence type="ECO:0000256" key="3">
    <source>
        <dbReference type="ARBA" id="ARBA00022840"/>
    </source>
</evidence>